<evidence type="ECO:0000259" key="2">
    <source>
        <dbReference type="Pfam" id="PF15311"/>
    </source>
</evidence>
<organism evidence="3 4">
    <name type="scientific">Blattamonas nauphoetae</name>
    <dbReference type="NCBI Taxonomy" id="2049346"/>
    <lineage>
        <taxon>Eukaryota</taxon>
        <taxon>Metamonada</taxon>
        <taxon>Preaxostyla</taxon>
        <taxon>Oxymonadida</taxon>
        <taxon>Blattamonas</taxon>
    </lineage>
</organism>
<feature type="compositionally biased region" description="Polar residues" evidence="1">
    <location>
        <begin position="25"/>
        <end position="38"/>
    </location>
</feature>
<feature type="region of interest" description="Disordered" evidence="1">
    <location>
        <begin position="1"/>
        <end position="83"/>
    </location>
</feature>
<name>A0ABQ9XVV0_9EUKA</name>
<protein>
    <recommendedName>
        <fullName evidence="2">Centriolar and ciliogenesis-associated protein HYLS1 C-terminal domain-containing protein</fullName>
    </recommendedName>
</protein>
<feature type="compositionally biased region" description="Polar residues" evidence="1">
    <location>
        <begin position="70"/>
        <end position="83"/>
    </location>
</feature>
<reference evidence="3 4" key="1">
    <citation type="journal article" date="2022" name="bioRxiv">
        <title>Genomics of Preaxostyla Flagellates Illuminates Evolutionary Transitions and the Path Towards Mitochondrial Loss.</title>
        <authorList>
            <person name="Novak L.V.F."/>
            <person name="Treitli S.C."/>
            <person name="Pyrih J."/>
            <person name="Halakuc P."/>
            <person name="Pipaliya S.V."/>
            <person name="Vacek V."/>
            <person name="Brzon O."/>
            <person name="Soukal P."/>
            <person name="Eme L."/>
            <person name="Dacks J.B."/>
            <person name="Karnkowska A."/>
            <person name="Elias M."/>
            <person name="Hampl V."/>
        </authorList>
    </citation>
    <scope>NUCLEOTIDE SEQUENCE [LARGE SCALE GENOMIC DNA]</scope>
    <source>
        <strain evidence="3">NAU3</strain>
        <tissue evidence="3">Gut</tissue>
    </source>
</reference>
<feature type="region of interest" description="Disordered" evidence="1">
    <location>
        <begin position="150"/>
        <end position="224"/>
    </location>
</feature>
<sequence length="306" mass="35356">MSTHITQLPPQPSSFYDPVDRRINRQPTTPPSTHNHPLTNKYDDESLINRLKSLLIDQTSPPQKKRAPYQTPSVTEYPTHSQPSPVLVQSISANYSQPTTYTDVADDIHSIDQDQNSESEDYAGDRVHLRTGHRKKHILGTIVREPIRKKRISRKKVTSHQTESESEEEEALSNADLSQSSPTPLIRHCPPEPAPTRQSRPQSQHSSSSIIRPKTATIRKANPMEKYHQYNSEWERNPYLKHNKHHRKTIIIGKRPEQAHEPFRPPELVEPHSKSIPQPSEYVVPTKKRRDRLVWQVRSQMADEDY</sequence>
<feature type="domain" description="Centriolar and ciliogenesis-associated protein HYLS1 C-terminal" evidence="2">
    <location>
        <begin position="211"/>
        <end position="302"/>
    </location>
</feature>
<dbReference type="Pfam" id="PF15311">
    <property type="entry name" value="HYLS1_C"/>
    <property type="match status" value="1"/>
</dbReference>
<comment type="caution">
    <text evidence="3">The sequence shown here is derived from an EMBL/GenBank/DDBJ whole genome shotgun (WGS) entry which is preliminary data.</text>
</comment>
<proteinExistence type="predicted"/>
<gene>
    <name evidence="3" type="ORF">BLNAU_9468</name>
</gene>
<feature type="region of interest" description="Disordered" evidence="1">
    <location>
        <begin position="257"/>
        <end position="280"/>
    </location>
</feature>
<accession>A0ABQ9XVV0</accession>
<feature type="compositionally biased region" description="Basic and acidic residues" evidence="1">
    <location>
        <begin position="257"/>
        <end position="273"/>
    </location>
</feature>
<keyword evidence="4" id="KW-1185">Reference proteome</keyword>
<evidence type="ECO:0000256" key="1">
    <source>
        <dbReference type="SAM" id="MobiDB-lite"/>
    </source>
</evidence>
<dbReference type="Proteomes" id="UP001281761">
    <property type="component" value="Unassembled WGS sequence"/>
</dbReference>
<feature type="compositionally biased region" description="Low complexity" evidence="1">
    <location>
        <begin position="197"/>
        <end position="213"/>
    </location>
</feature>
<dbReference type="InterPro" id="IPR027918">
    <property type="entry name" value="HYLS1_C_dom"/>
</dbReference>
<dbReference type="EMBL" id="JARBJD010000065">
    <property type="protein sequence ID" value="KAK2955609.1"/>
    <property type="molecule type" value="Genomic_DNA"/>
</dbReference>
<evidence type="ECO:0000313" key="4">
    <source>
        <dbReference type="Proteomes" id="UP001281761"/>
    </source>
</evidence>
<evidence type="ECO:0000313" key="3">
    <source>
        <dbReference type="EMBL" id="KAK2955609.1"/>
    </source>
</evidence>